<reference evidence="2" key="1">
    <citation type="submission" date="2022-10" db="EMBL/GenBank/DDBJ databases">
        <title>Chitinophaga sp. nov., isolated from soil.</title>
        <authorList>
            <person name="Jeon C.O."/>
        </authorList>
    </citation>
    <scope>NUCLEOTIDE SEQUENCE</scope>
    <source>
        <strain evidence="2">R8</strain>
    </source>
</reference>
<accession>A0ABY6J4H6</accession>
<evidence type="ECO:0000313" key="3">
    <source>
        <dbReference type="Proteomes" id="UP001162741"/>
    </source>
</evidence>
<keyword evidence="1" id="KW-0732">Signal</keyword>
<dbReference type="RefSeq" id="WP_264282379.1">
    <property type="nucleotide sequence ID" value="NZ_CP107006.1"/>
</dbReference>
<organism evidence="2 3">
    <name type="scientific">Chitinophaga horti</name>
    <dbReference type="NCBI Taxonomy" id="2920382"/>
    <lineage>
        <taxon>Bacteria</taxon>
        <taxon>Pseudomonadati</taxon>
        <taxon>Bacteroidota</taxon>
        <taxon>Chitinophagia</taxon>
        <taxon>Chitinophagales</taxon>
        <taxon>Chitinophagaceae</taxon>
        <taxon>Chitinophaga</taxon>
    </lineage>
</organism>
<sequence>MKRLFLLACGLLAVTSLFAQGKTRYPPVALDTMTQFFSDDSWTESVSVIALKQKDSTGEVTTFTKRGFYYAEVFKYNGTPAKRPKPAQVLKFYASAIKKQKGKVIYQDATRLDAQIPAEGWSYWINVAIMEDGRTKLIILSDATPPVVDEVPVDG</sequence>
<keyword evidence="3" id="KW-1185">Reference proteome</keyword>
<name>A0ABY6J4H6_9BACT</name>
<evidence type="ECO:0000256" key="1">
    <source>
        <dbReference type="SAM" id="SignalP"/>
    </source>
</evidence>
<dbReference type="EMBL" id="CP107006">
    <property type="protein sequence ID" value="UYQ94498.1"/>
    <property type="molecule type" value="Genomic_DNA"/>
</dbReference>
<evidence type="ECO:0008006" key="4">
    <source>
        <dbReference type="Google" id="ProtNLM"/>
    </source>
</evidence>
<gene>
    <name evidence="2" type="ORF">MKQ68_05260</name>
</gene>
<evidence type="ECO:0000313" key="2">
    <source>
        <dbReference type="EMBL" id="UYQ94498.1"/>
    </source>
</evidence>
<proteinExistence type="predicted"/>
<feature type="chain" id="PRO_5046840607" description="Beta-lactamase-inhibitor-like PepSY-like domain-containing protein" evidence="1">
    <location>
        <begin position="20"/>
        <end position="155"/>
    </location>
</feature>
<protein>
    <recommendedName>
        <fullName evidence="4">Beta-lactamase-inhibitor-like PepSY-like domain-containing protein</fullName>
    </recommendedName>
</protein>
<feature type="signal peptide" evidence="1">
    <location>
        <begin position="1"/>
        <end position="19"/>
    </location>
</feature>
<dbReference type="Proteomes" id="UP001162741">
    <property type="component" value="Chromosome"/>
</dbReference>